<dbReference type="AlphaFoldDB" id="A0A0E9QZV5"/>
<protein>
    <submittedName>
        <fullName evidence="1">Uncharacterized protein</fullName>
    </submittedName>
</protein>
<sequence length="35" mass="3678">MAAILHTTVGRAIASYLYSTVSNTELYNVASSVCA</sequence>
<dbReference type="EMBL" id="GBXM01086832">
    <property type="protein sequence ID" value="JAH21745.1"/>
    <property type="molecule type" value="Transcribed_RNA"/>
</dbReference>
<organism evidence="1">
    <name type="scientific">Anguilla anguilla</name>
    <name type="common">European freshwater eel</name>
    <name type="synonym">Muraena anguilla</name>
    <dbReference type="NCBI Taxonomy" id="7936"/>
    <lineage>
        <taxon>Eukaryota</taxon>
        <taxon>Metazoa</taxon>
        <taxon>Chordata</taxon>
        <taxon>Craniata</taxon>
        <taxon>Vertebrata</taxon>
        <taxon>Euteleostomi</taxon>
        <taxon>Actinopterygii</taxon>
        <taxon>Neopterygii</taxon>
        <taxon>Teleostei</taxon>
        <taxon>Anguilliformes</taxon>
        <taxon>Anguillidae</taxon>
        <taxon>Anguilla</taxon>
    </lineage>
</organism>
<reference evidence="1" key="1">
    <citation type="submission" date="2014-11" db="EMBL/GenBank/DDBJ databases">
        <authorList>
            <person name="Amaro Gonzalez C."/>
        </authorList>
    </citation>
    <scope>NUCLEOTIDE SEQUENCE</scope>
</reference>
<accession>A0A0E9QZV5</accession>
<name>A0A0E9QZV5_ANGAN</name>
<evidence type="ECO:0000313" key="1">
    <source>
        <dbReference type="EMBL" id="JAH21745.1"/>
    </source>
</evidence>
<reference evidence="1" key="2">
    <citation type="journal article" date="2015" name="Fish Shellfish Immunol.">
        <title>Early steps in the European eel (Anguilla anguilla)-Vibrio vulnificus interaction in the gills: Role of the RtxA13 toxin.</title>
        <authorList>
            <person name="Callol A."/>
            <person name="Pajuelo D."/>
            <person name="Ebbesson L."/>
            <person name="Teles M."/>
            <person name="MacKenzie S."/>
            <person name="Amaro C."/>
        </authorList>
    </citation>
    <scope>NUCLEOTIDE SEQUENCE</scope>
</reference>
<proteinExistence type="predicted"/>